<evidence type="ECO:0000256" key="1">
    <source>
        <dbReference type="SAM" id="Phobius"/>
    </source>
</evidence>
<evidence type="ECO:0000313" key="2">
    <source>
        <dbReference type="EMBL" id="KZT71274.1"/>
    </source>
</evidence>
<name>A0A165RXF5_9APHY</name>
<organism evidence="2 3">
    <name type="scientific">Daedalea quercina L-15889</name>
    <dbReference type="NCBI Taxonomy" id="1314783"/>
    <lineage>
        <taxon>Eukaryota</taxon>
        <taxon>Fungi</taxon>
        <taxon>Dikarya</taxon>
        <taxon>Basidiomycota</taxon>
        <taxon>Agaricomycotina</taxon>
        <taxon>Agaricomycetes</taxon>
        <taxon>Polyporales</taxon>
        <taxon>Fomitopsis</taxon>
    </lineage>
</organism>
<dbReference type="Proteomes" id="UP000076727">
    <property type="component" value="Unassembled WGS sequence"/>
</dbReference>
<keyword evidence="1" id="KW-0812">Transmembrane</keyword>
<proteinExistence type="predicted"/>
<keyword evidence="1" id="KW-1133">Transmembrane helix</keyword>
<feature type="transmembrane region" description="Helical" evidence="1">
    <location>
        <begin position="110"/>
        <end position="129"/>
    </location>
</feature>
<feature type="transmembrane region" description="Helical" evidence="1">
    <location>
        <begin position="136"/>
        <end position="157"/>
    </location>
</feature>
<feature type="transmembrane region" description="Helical" evidence="1">
    <location>
        <begin position="218"/>
        <end position="240"/>
    </location>
</feature>
<sequence>MDSGTPSLISVNLATVALESLLYGAFLVLSVTFLYLHFSRAGSQRAGGTPLLSAFLTPVLLGSTLVILTVSGHWALTVVRLFDAFINFEGGQEPLLFYADLALTTEAVKTAFLIATLITCDILFIYRLWTVWGYNYSIIVIPCCTVVGLCVAGPGVVYELTQVGTGKSVFISSLSRWISADYSFTFVTNVYSSIGIAWRVWRARQRTGSYGGGNLMRVLATIVESAALYTSYTVFFFGSYQAGSNIQYTAVDTLCPVAGIAFMMINVRVGLGWAQRAHPSISSGVTSRRTAIQEQSFAMRPVAVDISKVIHSHSDDLGLPAGIKSELPHV</sequence>
<dbReference type="OrthoDB" id="3346544at2759"/>
<keyword evidence="1" id="KW-0472">Membrane</keyword>
<accession>A0A165RXF5</accession>
<dbReference type="AlphaFoldDB" id="A0A165RXF5"/>
<feature type="transmembrane region" description="Helical" evidence="1">
    <location>
        <begin position="246"/>
        <end position="267"/>
    </location>
</feature>
<feature type="transmembrane region" description="Helical" evidence="1">
    <location>
        <begin position="177"/>
        <end position="198"/>
    </location>
</feature>
<dbReference type="STRING" id="1314783.A0A165RXF5"/>
<protein>
    <submittedName>
        <fullName evidence="2">Uncharacterized protein</fullName>
    </submittedName>
</protein>
<gene>
    <name evidence="2" type="ORF">DAEQUDRAFT_724221</name>
</gene>
<feature type="transmembrane region" description="Helical" evidence="1">
    <location>
        <begin position="20"/>
        <end position="38"/>
    </location>
</feature>
<reference evidence="2 3" key="1">
    <citation type="journal article" date="2016" name="Mol. Biol. Evol.">
        <title>Comparative Genomics of Early-Diverging Mushroom-Forming Fungi Provides Insights into the Origins of Lignocellulose Decay Capabilities.</title>
        <authorList>
            <person name="Nagy L.G."/>
            <person name="Riley R."/>
            <person name="Tritt A."/>
            <person name="Adam C."/>
            <person name="Daum C."/>
            <person name="Floudas D."/>
            <person name="Sun H."/>
            <person name="Yadav J.S."/>
            <person name="Pangilinan J."/>
            <person name="Larsson K.H."/>
            <person name="Matsuura K."/>
            <person name="Barry K."/>
            <person name="Labutti K."/>
            <person name="Kuo R."/>
            <person name="Ohm R.A."/>
            <person name="Bhattacharya S.S."/>
            <person name="Shirouzu T."/>
            <person name="Yoshinaga Y."/>
            <person name="Martin F.M."/>
            <person name="Grigoriev I.V."/>
            <person name="Hibbett D.S."/>
        </authorList>
    </citation>
    <scope>NUCLEOTIDE SEQUENCE [LARGE SCALE GENOMIC DNA]</scope>
    <source>
        <strain evidence="2 3">L-15889</strain>
    </source>
</reference>
<feature type="transmembrane region" description="Helical" evidence="1">
    <location>
        <begin position="50"/>
        <end position="76"/>
    </location>
</feature>
<keyword evidence="3" id="KW-1185">Reference proteome</keyword>
<evidence type="ECO:0000313" key="3">
    <source>
        <dbReference type="Proteomes" id="UP000076727"/>
    </source>
</evidence>
<dbReference type="EMBL" id="KV429046">
    <property type="protein sequence ID" value="KZT71274.1"/>
    <property type="molecule type" value="Genomic_DNA"/>
</dbReference>